<dbReference type="GO" id="GO:0016846">
    <property type="term" value="F:carbon-sulfur lyase activity"/>
    <property type="evidence" value="ECO:0007669"/>
    <property type="project" value="TreeGrafter"/>
</dbReference>
<proteinExistence type="inferred from homology"/>
<dbReference type="Proteomes" id="UP001217754">
    <property type="component" value="Chromosome 6"/>
</dbReference>
<dbReference type="GO" id="GO:0019346">
    <property type="term" value="P:transsulfuration"/>
    <property type="evidence" value="ECO:0007669"/>
    <property type="project" value="InterPro"/>
</dbReference>
<dbReference type="GO" id="GO:0003962">
    <property type="term" value="F:cystathionine gamma-synthase activity"/>
    <property type="evidence" value="ECO:0007669"/>
    <property type="project" value="UniProtKB-EC"/>
</dbReference>
<dbReference type="Pfam" id="PF01053">
    <property type="entry name" value="Cys_Met_Meta_PP"/>
    <property type="match status" value="2"/>
</dbReference>
<dbReference type="InterPro" id="IPR000277">
    <property type="entry name" value="Cys/Met-Metab_PyrdxlP-dep_enz"/>
</dbReference>
<evidence type="ECO:0000256" key="3">
    <source>
        <dbReference type="PIRSR" id="PIRSR001434-2"/>
    </source>
</evidence>
<feature type="region of interest" description="Disordered" evidence="5">
    <location>
        <begin position="323"/>
        <end position="349"/>
    </location>
</feature>
<dbReference type="PANTHER" id="PTHR11808">
    <property type="entry name" value="TRANS-SULFURATION ENZYME FAMILY MEMBER"/>
    <property type="match status" value="1"/>
</dbReference>
<evidence type="ECO:0000313" key="7">
    <source>
        <dbReference type="Proteomes" id="UP001217754"/>
    </source>
</evidence>
<feature type="modified residue" description="N6-(pyridoxal phosphate)lysine" evidence="3">
    <location>
        <position position="222"/>
    </location>
</feature>
<accession>A0AAF0F4I7</accession>
<comment type="similarity">
    <text evidence="4">Belongs to the trans-sulfuration enzymes family.</text>
</comment>
<dbReference type="PANTHER" id="PTHR11808:SF35">
    <property type="entry name" value="CYSTATHIONINE GAMMA-SYNTHASE (AFU_ORTHOLOGUE AFUA_7G01590)"/>
    <property type="match status" value="1"/>
</dbReference>
<evidence type="ECO:0000256" key="4">
    <source>
        <dbReference type="RuleBase" id="RU362118"/>
    </source>
</evidence>
<comment type="cofactor">
    <cofactor evidence="1 4">
        <name>pyridoxal 5'-phosphate</name>
        <dbReference type="ChEBI" id="CHEBI:597326"/>
    </cofactor>
</comment>
<dbReference type="InterPro" id="IPR054542">
    <property type="entry name" value="Cys_met_metab_PP"/>
</dbReference>
<evidence type="ECO:0000256" key="1">
    <source>
        <dbReference type="ARBA" id="ARBA00001933"/>
    </source>
</evidence>
<keyword evidence="2 3" id="KW-0663">Pyridoxal phosphate</keyword>
<dbReference type="RefSeq" id="XP_060123294.1">
    <property type="nucleotide sequence ID" value="XM_060267311.1"/>
</dbReference>
<keyword evidence="7" id="KW-1185">Reference proteome</keyword>
<dbReference type="SUPFAM" id="SSF53383">
    <property type="entry name" value="PLP-dependent transferases"/>
    <property type="match status" value="1"/>
</dbReference>
<dbReference type="PIRSF" id="PIRSF001434">
    <property type="entry name" value="CGS"/>
    <property type="match status" value="1"/>
</dbReference>
<reference evidence="6" key="1">
    <citation type="submission" date="2023-03" db="EMBL/GenBank/DDBJ databases">
        <title>Mating type loci evolution in Malassezia.</title>
        <authorList>
            <person name="Coelho M.A."/>
        </authorList>
    </citation>
    <scope>NUCLEOTIDE SEQUENCE</scope>
    <source>
        <strain evidence="6">CBS 9431</strain>
    </source>
</reference>
<dbReference type="AlphaFoldDB" id="A0AAF0F4I7"/>
<sequence length="432" mass="47643">MSAPTLPKPELETRLLHADHPDANKDPAHPIAPAMSLSTTFRQPHPDSEMAQLARASYDTPENPPVNIYSRYTQDTSLRAEKVLSSLLDAHAITFSSGLAASFAILNLLAPSAIAIRRGYFGVHEAAHIYARGRDTKIIDLDENFPVNEGTLDEATGIRRGATLVWVETPLNPTGEARDLVHYTKRAHEAKAYIAVDSTFAPPPLQNPFNQGVDFVMHSATKYMGGHSDILAGVVATKDYKSYKALWDDRSAHGAVLGSLEAYLLLRSLRTMSLRVRQQSKTATELVKWLHSLTEGQTPAEGTPKEIANGQFVQRVFHSTLQPRTDKDSDLNPHNKLEKLDFDPSKQMPGGGSPTFAIFTKEEKFAVYLPHELAYFVPATSLGGVESLIEQRKLATKDESPNIVRISTGIEDFEDLKADLTRGMLQTLAKHK</sequence>
<dbReference type="InterPro" id="IPR015421">
    <property type="entry name" value="PyrdxlP-dep_Trfase_major"/>
</dbReference>
<evidence type="ECO:0000256" key="2">
    <source>
        <dbReference type="ARBA" id="ARBA00022898"/>
    </source>
</evidence>
<keyword evidence="6" id="KW-0808">Transferase</keyword>
<evidence type="ECO:0000313" key="6">
    <source>
        <dbReference type="EMBL" id="WFD40397.1"/>
    </source>
</evidence>
<dbReference type="Gene3D" id="3.40.640.10">
    <property type="entry name" value="Type I PLP-dependent aspartate aminotransferase-like (Major domain)"/>
    <property type="match status" value="1"/>
</dbReference>
<feature type="compositionally biased region" description="Basic and acidic residues" evidence="5">
    <location>
        <begin position="324"/>
        <end position="344"/>
    </location>
</feature>
<organism evidence="6 7">
    <name type="scientific">Malassezia japonica</name>
    <dbReference type="NCBI Taxonomy" id="223818"/>
    <lineage>
        <taxon>Eukaryota</taxon>
        <taxon>Fungi</taxon>
        <taxon>Dikarya</taxon>
        <taxon>Basidiomycota</taxon>
        <taxon>Ustilaginomycotina</taxon>
        <taxon>Malasseziomycetes</taxon>
        <taxon>Malasseziales</taxon>
        <taxon>Malasseziaceae</taxon>
        <taxon>Malassezia</taxon>
    </lineage>
</organism>
<dbReference type="PROSITE" id="PS00868">
    <property type="entry name" value="CYS_MET_METAB_PP"/>
    <property type="match status" value="1"/>
</dbReference>
<dbReference type="GO" id="GO:0005737">
    <property type="term" value="C:cytoplasm"/>
    <property type="evidence" value="ECO:0007669"/>
    <property type="project" value="TreeGrafter"/>
</dbReference>
<dbReference type="GeneID" id="85227034"/>
<dbReference type="EC" id="2.5.1.48" evidence="6"/>
<dbReference type="InterPro" id="IPR015424">
    <property type="entry name" value="PyrdxlP-dep_Trfase"/>
</dbReference>
<dbReference type="Gene3D" id="3.90.1150.10">
    <property type="entry name" value="Aspartate Aminotransferase, domain 1"/>
    <property type="match status" value="1"/>
</dbReference>
<protein>
    <submittedName>
        <fullName evidence="6">Cystathionine gamma-synthase</fullName>
        <ecNumber evidence="6">2.5.1.48</ecNumber>
    </submittedName>
</protein>
<dbReference type="GO" id="GO:0030170">
    <property type="term" value="F:pyridoxal phosphate binding"/>
    <property type="evidence" value="ECO:0007669"/>
    <property type="project" value="InterPro"/>
</dbReference>
<name>A0AAF0F4I7_9BASI</name>
<dbReference type="EMBL" id="CP119963">
    <property type="protein sequence ID" value="WFD40397.1"/>
    <property type="molecule type" value="Genomic_DNA"/>
</dbReference>
<evidence type="ECO:0000256" key="5">
    <source>
        <dbReference type="SAM" id="MobiDB-lite"/>
    </source>
</evidence>
<gene>
    <name evidence="6" type="ORF">MJAP1_003383</name>
</gene>
<dbReference type="InterPro" id="IPR015422">
    <property type="entry name" value="PyrdxlP-dep_Trfase_small"/>
</dbReference>